<protein>
    <submittedName>
        <fullName evidence="1">Unnamed protein product</fullName>
    </submittedName>
</protein>
<dbReference type="Proteomes" id="UP001165064">
    <property type="component" value="Unassembled WGS sequence"/>
</dbReference>
<keyword evidence="2" id="KW-1185">Reference proteome</keyword>
<sequence length="519" mass="58563">MYNKASIIYLEQTPVAQYRINEIYNQLIRYLALISGRLDIVEHNIQGCHMLETVVSQVNLLVAELQFMGHFSQKVFPAGSKVVEKFPAIPSQLKMVQSNNERLTGLVQKLNSDVRFLVDVANRRLIANNIRNDKSKRGKSLSRKNTWKQPRKDRAPARIYFYSKEGGNVINTACKMIQFSSANYRTIKNFINIAPKFELPPNKKYPNFIKMEIKPATFIKKSSAGLAKDRSVKSQVKHYHNMPPTPNTASTNQSTATAAVQNTLGTPKLLNTNDRASKRFSVFRTGNAGDMELTNDGLDFLAGISTGDNSPFLKKDGEFNKFLDSGSPDSNGKGGSLDVEDTFNPEDEIIRDPANNDLLGASFKALIALLTSEAKPPDYFFISAFFLTYRIFSNGSILLEELITRFDVSDALLASERRRGTLGSKFTSLETKVKARRKLVCKTFQLWLESYWKPKTDYILLAPLINFFNEAVVDYMPVEAYKLLETASRLVDLTKVAKETSVQNVIAARQHSIYIYEQH</sequence>
<evidence type="ECO:0000313" key="1">
    <source>
        <dbReference type="EMBL" id="GME84531.1"/>
    </source>
</evidence>
<comment type="caution">
    <text evidence="1">The sequence shown here is derived from an EMBL/GenBank/DDBJ whole genome shotgun (WGS) entry which is preliminary data.</text>
</comment>
<gene>
    <name evidence="1" type="ORF">Amon02_000690900</name>
</gene>
<evidence type="ECO:0000313" key="2">
    <source>
        <dbReference type="Proteomes" id="UP001165064"/>
    </source>
</evidence>
<organism evidence="1 2">
    <name type="scientific">Ambrosiozyma monospora</name>
    <name type="common">Yeast</name>
    <name type="synonym">Endomycopsis monosporus</name>
    <dbReference type="NCBI Taxonomy" id="43982"/>
    <lineage>
        <taxon>Eukaryota</taxon>
        <taxon>Fungi</taxon>
        <taxon>Dikarya</taxon>
        <taxon>Ascomycota</taxon>
        <taxon>Saccharomycotina</taxon>
        <taxon>Pichiomycetes</taxon>
        <taxon>Pichiales</taxon>
        <taxon>Pichiaceae</taxon>
        <taxon>Ambrosiozyma</taxon>
    </lineage>
</organism>
<name>A0ACB5TAK7_AMBMO</name>
<proteinExistence type="predicted"/>
<reference evidence="1" key="1">
    <citation type="submission" date="2023-04" db="EMBL/GenBank/DDBJ databases">
        <title>Ambrosiozyma monospora NBRC 10751.</title>
        <authorList>
            <person name="Ichikawa N."/>
            <person name="Sato H."/>
            <person name="Tonouchi N."/>
        </authorList>
    </citation>
    <scope>NUCLEOTIDE SEQUENCE</scope>
    <source>
        <strain evidence="1">NBRC 10751</strain>
    </source>
</reference>
<dbReference type="EMBL" id="BSXS01005562">
    <property type="protein sequence ID" value="GME84531.1"/>
    <property type="molecule type" value="Genomic_DNA"/>
</dbReference>
<accession>A0ACB5TAK7</accession>